<proteinExistence type="predicted"/>
<evidence type="ECO:0000313" key="3">
    <source>
        <dbReference type="EMBL" id="KAF2840173.1"/>
    </source>
</evidence>
<dbReference type="Gene3D" id="2.60.120.650">
    <property type="entry name" value="Cupin"/>
    <property type="match status" value="1"/>
</dbReference>
<reference evidence="3" key="1">
    <citation type="journal article" date="2020" name="Stud. Mycol.">
        <title>101 Dothideomycetes genomes: a test case for predicting lifestyles and emergence of pathogens.</title>
        <authorList>
            <person name="Haridas S."/>
            <person name="Albert R."/>
            <person name="Binder M."/>
            <person name="Bloem J."/>
            <person name="Labutti K."/>
            <person name="Salamov A."/>
            <person name="Andreopoulos B."/>
            <person name="Baker S."/>
            <person name="Barry K."/>
            <person name="Bills G."/>
            <person name="Bluhm B."/>
            <person name="Cannon C."/>
            <person name="Castanera R."/>
            <person name="Culley D."/>
            <person name="Daum C."/>
            <person name="Ezra D."/>
            <person name="Gonzalez J."/>
            <person name="Henrissat B."/>
            <person name="Kuo A."/>
            <person name="Liang C."/>
            <person name="Lipzen A."/>
            <person name="Lutzoni F."/>
            <person name="Magnuson J."/>
            <person name="Mondo S."/>
            <person name="Nolan M."/>
            <person name="Ohm R."/>
            <person name="Pangilinan J."/>
            <person name="Park H.-J."/>
            <person name="Ramirez L."/>
            <person name="Alfaro M."/>
            <person name="Sun H."/>
            <person name="Tritt A."/>
            <person name="Yoshinaga Y."/>
            <person name="Zwiers L.-H."/>
            <person name="Turgeon B."/>
            <person name="Goodwin S."/>
            <person name="Spatafora J."/>
            <person name="Crous P."/>
            <person name="Grigoriev I."/>
        </authorList>
    </citation>
    <scope>NUCLEOTIDE SEQUENCE</scope>
    <source>
        <strain evidence="3">CBS 101060</strain>
    </source>
</reference>
<protein>
    <submittedName>
        <fullName evidence="3">Clavaminate synthase-like protein</fullName>
    </submittedName>
</protein>
<evidence type="ECO:0000259" key="2">
    <source>
        <dbReference type="PROSITE" id="PS51184"/>
    </source>
</evidence>
<sequence length="512" mass="58258">MEISFPSRQRIELLRGIHLKVQGNLSLSADEADPIHQCGQSALSIIKTRPTDVIHLARTKLHAYPYKDVPVCWRRLYTDAAIYHAMQVIQSEEEREIKKCKSKVEVNKGADSGTGSEDRKRNEDWIQQVVQILDMAVILTGAPKREELIDDIMKGLLNFLNPEIQEDDNIMIAAPPHKRRKITSSIPWSFPIPSLTPGGLRCPIQRTEAPEFEDFQAHISRKPPEHDPYAPTPLIITGAIANWPALSEASRSWNDPSYLLRQTLGGRRLVPIELGRSYTDDDWGQSIVTFKEFMERYMLRIPTSPEDGPSSLAYLAQHDLFAQIPSLRSDIMIPDYCYTSPPSSDSSSTPKLEEPLLNAWFGPAGTVSPLHTDPYHNILAQVVGYKYVRLYPSSENSKMYPRGIGENGVDMGNTSHVDLDEFMELFEGRRTKDWAQSGHDTARDSGTDHSEKRGREVEKEQQISFEERFPEFKHAEYLEGILGPGDCLYLPVTWWHYVRSLSTSFSVSFWWN</sequence>
<comment type="caution">
    <text evidence="3">The sequence shown here is derived from an EMBL/GenBank/DDBJ whole genome shotgun (WGS) entry which is preliminary data.</text>
</comment>
<dbReference type="PANTHER" id="PTHR12461:SF101">
    <property type="entry name" value="TRNA WYBUTOSINE-SYNTHESIZING PROTEIN 4"/>
    <property type="match status" value="1"/>
</dbReference>
<dbReference type="Proteomes" id="UP000799429">
    <property type="component" value="Unassembled WGS sequence"/>
</dbReference>
<dbReference type="InterPro" id="IPR041667">
    <property type="entry name" value="Cupin_8"/>
</dbReference>
<dbReference type="SMART" id="SM00558">
    <property type="entry name" value="JmjC"/>
    <property type="match status" value="1"/>
</dbReference>
<feature type="domain" description="JmjC" evidence="2">
    <location>
        <begin position="313"/>
        <end position="512"/>
    </location>
</feature>
<name>A0A9P4SCJ3_9PEZI</name>
<feature type="region of interest" description="Disordered" evidence="1">
    <location>
        <begin position="434"/>
        <end position="460"/>
    </location>
</feature>
<accession>A0A9P4SCJ3</accession>
<keyword evidence="4" id="KW-1185">Reference proteome</keyword>
<dbReference type="EMBL" id="MU006093">
    <property type="protein sequence ID" value="KAF2840173.1"/>
    <property type="molecule type" value="Genomic_DNA"/>
</dbReference>
<feature type="compositionally biased region" description="Basic and acidic residues" evidence="1">
    <location>
        <begin position="440"/>
        <end position="460"/>
    </location>
</feature>
<evidence type="ECO:0000313" key="4">
    <source>
        <dbReference type="Proteomes" id="UP000799429"/>
    </source>
</evidence>
<dbReference type="OrthoDB" id="47172at2759"/>
<dbReference type="AlphaFoldDB" id="A0A9P4SCJ3"/>
<gene>
    <name evidence="3" type="ORF">M501DRAFT_1002472</name>
</gene>
<dbReference type="PROSITE" id="PS51184">
    <property type="entry name" value="JMJC"/>
    <property type="match status" value="1"/>
</dbReference>
<dbReference type="InterPro" id="IPR003347">
    <property type="entry name" value="JmjC_dom"/>
</dbReference>
<dbReference type="SUPFAM" id="SSF51197">
    <property type="entry name" value="Clavaminate synthase-like"/>
    <property type="match status" value="1"/>
</dbReference>
<dbReference type="Pfam" id="PF13621">
    <property type="entry name" value="Cupin_8"/>
    <property type="match status" value="1"/>
</dbReference>
<dbReference type="PANTHER" id="PTHR12461">
    <property type="entry name" value="HYPOXIA-INDUCIBLE FACTOR 1 ALPHA INHIBITOR-RELATED"/>
    <property type="match status" value="1"/>
</dbReference>
<organism evidence="3 4">
    <name type="scientific">Patellaria atrata CBS 101060</name>
    <dbReference type="NCBI Taxonomy" id="1346257"/>
    <lineage>
        <taxon>Eukaryota</taxon>
        <taxon>Fungi</taxon>
        <taxon>Dikarya</taxon>
        <taxon>Ascomycota</taxon>
        <taxon>Pezizomycotina</taxon>
        <taxon>Dothideomycetes</taxon>
        <taxon>Dothideomycetes incertae sedis</taxon>
        <taxon>Patellariales</taxon>
        <taxon>Patellariaceae</taxon>
        <taxon>Patellaria</taxon>
    </lineage>
</organism>
<evidence type="ECO:0000256" key="1">
    <source>
        <dbReference type="SAM" id="MobiDB-lite"/>
    </source>
</evidence>